<evidence type="ECO:0000313" key="1">
    <source>
        <dbReference type="EMBL" id="KAG7820971.1"/>
    </source>
</evidence>
<reference evidence="1" key="1">
    <citation type="journal article" date="2021" name="G3 (Bethesda)">
        <title>Genomic diversity, chromosomal rearrangements, and interspecies hybridization in the ogataea polymorpha species complex.</title>
        <authorList>
            <person name="Hanson S.J."/>
            <person name="Cinneide E.O."/>
            <person name="Salzberg L.I."/>
            <person name="Wolfe K.H."/>
            <person name="McGowan J."/>
            <person name="Fitzpatrick D.A."/>
            <person name="Matlin K."/>
        </authorList>
    </citation>
    <scope>NUCLEOTIDE SEQUENCE</scope>
    <source>
        <strain evidence="1">61-244</strain>
    </source>
</reference>
<protein>
    <submittedName>
        <fullName evidence="1">Uncharacterized protein</fullName>
    </submittedName>
</protein>
<name>A0AAN6DHH8_PICAN</name>
<dbReference type="EMBL" id="JAHLUX010000002">
    <property type="protein sequence ID" value="KAG7820971.1"/>
    <property type="molecule type" value="Genomic_DNA"/>
</dbReference>
<comment type="caution">
    <text evidence="1">The sequence shown here is derived from an EMBL/GenBank/DDBJ whole genome shotgun (WGS) entry which is preliminary data.</text>
</comment>
<accession>A0AAN6DHH8</accession>
<evidence type="ECO:0000313" key="2">
    <source>
        <dbReference type="Proteomes" id="UP001196530"/>
    </source>
</evidence>
<dbReference type="AlphaFoldDB" id="A0AAN6DHH8"/>
<sequence>MKAHRTHQLVRRCLHNRPKSVTAGEDGFKKVRWADSVFGGYVRRIVEPTLKSIEVYLSDQGAELDQRANYKNNRNEHEYLNLHSTTDIKRLNSTPFSNRVYSAAWKRTRERLRPHHTTLLSLYLVNGTIDQLPTIIEFLVRTRWYANASILLNGADMNFTDFLSYTNALLEQQFDSDWSRKEFLRHLMREVSNPRTLLQIDRKDLLVDLELANRLEDRYSEAGHPFEILQLHLNQIMGQNGSDIIESTKLKLLIQNIQQTVRDPKVQVNEFFRVAQTFKQLFAKSPDTVGYFILTCIPHLEKDTKSWWFSKIFFQSFLMSHITVNDVRVILDKLILNEKQLETLWEFCKKPDIWLQGQFFQHRHYSKHMTCESFSQLPPSMQKTVLIELYLKGAGNPKELGRIFAYAKGMSDEYYLQATLHYIIESETQKYITSIDDWLRLLKTLFKLEEKLPTSVIKNMARFGAAFTKPPPRSSQLKQLVSILEHQNSSCGLPLMPLVLRWFRTLQLKAPDDERKTRIGALFARSLHAVRDLSKTVDADLYVLGSKVPKVVLSDAMQLNLIAKQLWKLDNDSISSFIGNYIDSLFTKESYTHHIVHEKIQTASFIIDMLFRLVLKKGRMNWKTFVEVHSILDNYTVSKSRSFHARNLKTRQSLIKVVDSTVSGLADKLLAGHAPRYRCIQNDHEEIGLEKLKLVCSKLEDEGYITNCFDPVRTRSMVSRGDALERVRLQATVRTKMWIVHNLVSASPHLIDKVLDKYYTDYDTDIPPALIHQMMICIMESKFSFSEKLQVYRYLDKLALLLSRGSTIYAKYRRQRRATEVLIDKIITDSWKEGYNHKLLISTLKKKRYLKFDDQSHRWSAMLENMKLHKDGFWKEKLR</sequence>
<dbReference type="GeneID" id="66125106"/>
<dbReference type="RefSeq" id="XP_043061514.1">
    <property type="nucleotide sequence ID" value="XM_043201378.1"/>
</dbReference>
<dbReference type="Proteomes" id="UP001196530">
    <property type="component" value="Unassembled WGS sequence"/>
</dbReference>
<proteinExistence type="predicted"/>
<organism evidence="1 2">
    <name type="scientific">Pichia angusta</name>
    <name type="common">Yeast</name>
    <name type="synonym">Hansenula polymorpha</name>
    <dbReference type="NCBI Taxonomy" id="870730"/>
    <lineage>
        <taxon>Eukaryota</taxon>
        <taxon>Fungi</taxon>
        <taxon>Dikarya</taxon>
        <taxon>Ascomycota</taxon>
        <taxon>Saccharomycotina</taxon>
        <taxon>Pichiomycetes</taxon>
        <taxon>Pichiales</taxon>
        <taxon>Pichiaceae</taxon>
        <taxon>Ogataea</taxon>
    </lineage>
</organism>
<gene>
    <name evidence="1" type="ORF">KL928_001055</name>
</gene>